<feature type="compositionally biased region" description="Low complexity" evidence="1">
    <location>
        <begin position="203"/>
        <end position="217"/>
    </location>
</feature>
<organism evidence="2 3">
    <name type="scientific">Actinophytocola oryzae</name>
    <dbReference type="NCBI Taxonomy" id="502181"/>
    <lineage>
        <taxon>Bacteria</taxon>
        <taxon>Bacillati</taxon>
        <taxon>Actinomycetota</taxon>
        <taxon>Actinomycetes</taxon>
        <taxon>Pseudonocardiales</taxon>
        <taxon>Pseudonocardiaceae</taxon>
    </lineage>
</organism>
<protein>
    <submittedName>
        <fullName evidence="2">Uncharacterized protein</fullName>
    </submittedName>
</protein>
<feature type="compositionally biased region" description="Polar residues" evidence="1">
    <location>
        <begin position="154"/>
        <end position="171"/>
    </location>
</feature>
<dbReference type="EMBL" id="SOCP01000007">
    <property type="protein sequence ID" value="TDV49954.1"/>
    <property type="molecule type" value="Genomic_DNA"/>
</dbReference>
<name>A0A4R7VKF7_9PSEU</name>
<sequence>MNLRIRRPLLATGRTRTPELTLVVVGIRHGERGPVHRGQQPIPIPPTPGIQSRPRRRYRTDRCLHRTGPQPAPSHSDRPGRGHPTTLPTTTEHRHQDLHRGLIRLRRKQTQRQRGIEHQPGRQRPRPLLPTPVLINNPIHQLHRERPSQPAVFSPTTGTSACRPPATSSRQPCDPAPTNRPSHNWPPCTTGPANTDLPGPTDCSSAATPCSTSSRTRQGIPARRRRTAVPVRTRTHRTAARAVAAPRTPHHRGRRTTAPGREPVHRPRRRPVDRSRDRRTACLRPATHRPRSERCQHPDATGTPRRPARGGRPQQPRDR</sequence>
<dbReference type="AlphaFoldDB" id="A0A4R7VKF7"/>
<feature type="compositionally biased region" description="Basic residues" evidence="1">
    <location>
        <begin position="222"/>
        <end position="239"/>
    </location>
</feature>
<keyword evidence="3" id="KW-1185">Reference proteome</keyword>
<accession>A0A4R7VKF7</accession>
<feature type="region of interest" description="Disordered" evidence="1">
    <location>
        <begin position="143"/>
        <end position="319"/>
    </location>
</feature>
<gene>
    <name evidence="2" type="ORF">CLV71_107302</name>
</gene>
<evidence type="ECO:0000313" key="2">
    <source>
        <dbReference type="EMBL" id="TDV49954.1"/>
    </source>
</evidence>
<feature type="compositionally biased region" description="Low complexity" evidence="1">
    <location>
        <begin position="300"/>
        <end position="319"/>
    </location>
</feature>
<evidence type="ECO:0000256" key="1">
    <source>
        <dbReference type="SAM" id="MobiDB-lite"/>
    </source>
</evidence>
<evidence type="ECO:0000313" key="3">
    <source>
        <dbReference type="Proteomes" id="UP000294927"/>
    </source>
</evidence>
<feature type="region of interest" description="Disordered" evidence="1">
    <location>
        <begin position="31"/>
        <end position="131"/>
    </location>
</feature>
<comment type="caution">
    <text evidence="2">The sequence shown here is derived from an EMBL/GenBank/DDBJ whole genome shotgun (WGS) entry which is preliminary data.</text>
</comment>
<reference evidence="2 3" key="1">
    <citation type="submission" date="2019-03" db="EMBL/GenBank/DDBJ databases">
        <title>Genomic Encyclopedia of Archaeal and Bacterial Type Strains, Phase II (KMG-II): from individual species to whole genera.</title>
        <authorList>
            <person name="Goeker M."/>
        </authorList>
    </citation>
    <scope>NUCLEOTIDE SEQUENCE [LARGE SCALE GENOMIC DNA]</scope>
    <source>
        <strain evidence="2 3">DSM 45499</strain>
    </source>
</reference>
<feature type="compositionally biased region" description="Basic residues" evidence="1">
    <location>
        <begin position="101"/>
        <end position="111"/>
    </location>
</feature>
<dbReference type="Proteomes" id="UP000294927">
    <property type="component" value="Unassembled WGS sequence"/>
</dbReference>
<proteinExistence type="predicted"/>
<feature type="compositionally biased region" description="Basic and acidic residues" evidence="1">
    <location>
        <begin position="262"/>
        <end position="280"/>
    </location>
</feature>
<feature type="compositionally biased region" description="Basic and acidic residues" evidence="1">
    <location>
        <begin position="91"/>
        <end position="100"/>
    </location>
</feature>